<reference evidence="2 3" key="1">
    <citation type="submission" date="2024-02" db="EMBL/GenBank/DDBJ databases">
        <title>Genome sequence of Aquincola sp. MAHUQ-54.</title>
        <authorList>
            <person name="Huq M.A."/>
        </authorList>
    </citation>
    <scope>NUCLEOTIDE SEQUENCE [LARGE SCALE GENOMIC DNA]</scope>
    <source>
        <strain evidence="2 3">MAHUQ-54</strain>
    </source>
</reference>
<feature type="region of interest" description="Disordered" evidence="1">
    <location>
        <begin position="397"/>
        <end position="425"/>
    </location>
</feature>
<dbReference type="RefSeq" id="WP_332292562.1">
    <property type="nucleotide sequence ID" value="NZ_JAZIBG010000051.1"/>
</dbReference>
<dbReference type="Proteomes" id="UP001336250">
    <property type="component" value="Unassembled WGS sequence"/>
</dbReference>
<evidence type="ECO:0000313" key="3">
    <source>
        <dbReference type="Proteomes" id="UP001336250"/>
    </source>
</evidence>
<name>A0AAW9QMV3_9BURK</name>
<comment type="caution">
    <text evidence="2">The sequence shown here is derived from an EMBL/GenBank/DDBJ whole genome shotgun (WGS) entry which is preliminary data.</text>
</comment>
<dbReference type="EMBL" id="JAZIBG010000051">
    <property type="protein sequence ID" value="MEF7616934.1"/>
    <property type="molecule type" value="Genomic_DNA"/>
</dbReference>
<dbReference type="InterPro" id="IPR009553">
    <property type="entry name" value="DUF1173"/>
</dbReference>
<accession>A0AAW9QMV3</accession>
<organism evidence="2 3">
    <name type="scientific">Aquincola agrisoli</name>
    <dbReference type="NCBI Taxonomy" id="3119538"/>
    <lineage>
        <taxon>Bacteria</taxon>
        <taxon>Pseudomonadati</taxon>
        <taxon>Pseudomonadota</taxon>
        <taxon>Betaproteobacteria</taxon>
        <taxon>Burkholderiales</taxon>
        <taxon>Sphaerotilaceae</taxon>
        <taxon>Aquincola</taxon>
    </lineage>
</organism>
<protein>
    <submittedName>
        <fullName evidence="2">DUF1173 domain-containing protein</fullName>
    </submittedName>
</protein>
<gene>
    <name evidence="2" type="ORF">V4F39_23670</name>
</gene>
<evidence type="ECO:0000313" key="2">
    <source>
        <dbReference type="EMBL" id="MEF7616934.1"/>
    </source>
</evidence>
<dbReference type="AlphaFoldDB" id="A0AAW9QMV3"/>
<evidence type="ECO:0000256" key="1">
    <source>
        <dbReference type="SAM" id="MobiDB-lite"/>
    </source>
</evidence>
<dbReference type="Pfam" id="PF06666">
    <property type="entry name" value="DUF1173"/>
    <property type="match status" value="1"/>
</dbReference>
<sequence>MGTYLFGDRRLDSEDEGFAEALATAHADRLRPKCLCLVRGIEMYVARLGEGFIVKRMPFTGSEHAPDCPSYEPPPEASGLGQVLGTAIKEDPATGETALRLGFSMSKLGGRTTMPAPGSPSDSVASDGSKLSLRGLLHYLWDQAELTRWQPGFAGKRNWSTVRRHLLLAAENKVARGEALRSRLYIPEPFSVEQRDALNARRVAQWSHAVAAPGKPQHLMLLIGEVKEIVPARYGYKAVIKHVPDQAFALDEQLYRRLGRRFDPELALWASADSVHMVVIAMFGVSEAGIPTIGEMSLMPVTLQWLPIEDSFERQLVERLVAEGRAFIKGLRYNLHRDQCVATTTLTDAGGAGPLMFIVPPGMVDDATGDGIPGAGPRGETPVWRWRPALEAMPRLPPAAWKRQAPAPPSSSPTGIQVETDTEPT</sequence>
<proteinExistence type="predicted"/>
<keyword evidence="3" id="KW-1185">Reference proteome</keyword>